<evidence type="ECO:0000313" key="3">
    <source>
        <dbReference type="Proteomes" id="UP000605361"/>
    </source>
</evidence>
<dbReference type="AlphaFoldDB" id="A0A931A9A3"/>
<keyword evidence="3" id="KW-1185">Reference proteome</keyword>
<evidence type="ECO:0000313" key="2">
    <source>
        <dbReference type="EMBL" id="MBF8188666.1"/>
    </source>
</evidence>
<reference evidence="2" key="1">
    <citation type="submission" date="2020-11" db="EMBL/GenBank/DDBJ databases">
        <title>Whole-genome analyses of Nonomuraea sp. K274.</title>
        <authorList>
            <person name="Veyisoglu A."/>
        </authorList>
    </citation>
    <scope>NUCLEOTIDE SEQUENCE</scope>
    <source>
        <strain evidence="2">K274</strain>
    </source>
</reference>
<organism evidence="2 3">
    <name type="scientific">Nonomuraea cypriaca</name>
    <dbReference type="NCBI Taxonomy" id="1187855"/>
    <lineage>
        <taxon>Bacteria</taxon>
        <taxon>Bacillati</taxon>
        <taxon>Actinomycetota</taxon>
        <taxon>Actinomycetes</taxon>
        <taxon>Streptosporangiales</taxon>
        <taxon>Streptosporangiaceae</taxon>
        <taxon>Nonomuraea</taxon>
    </lineage>
</organism>
<feature type="region of interest" description="Disordered" evidence="1">
    <location>
        <begin position="1"/>
        <end position="46"/>
    </location>
</feature>
<comment type="caution">
    <text evidence="2">The sequence shown here is derived from an EMBL/GenBank/DDBJ whole genome shotgun (WGS) entry which is preliminary data.</text>
</comment>
<gene>
    <name evidence="2" type="ORF">ITP53_23635</name>
</gene>
<protein>
    <submittedName>
        <fullName evidence="2">Uncharacterized protein</fullName>
    </submittedName>
</protein>
<evidence type="ECO:0000256" key="1">
    <source>
        <dbReference type="SAM" id="MobiDB-lite"/>
    </source>
</evidence>
<dbReference type="RefSeq" id="WP_195897616.1">
    <property type="nucleotide sequence ID" value="NZ_JADOGI010000072.1"/>
</dbReference>
<accession>A0A931A9A3</accession>
<sequence>MPAIQTTSGGRHTGATASIGGISSATPGSGRLARPCCPGRSAGAAGERGPWIAAKPFLLSDAAEVHAELPAGWTSGRLHLVLVSDCAVVARSAVDVDVDTLTGHVIGDDRA</sequence>
<dbReference type="EMBL" id="JADOGI010000072">
    <property type="protein sequence ID" value="MBF8188666.1"/>
    <property type="molecule type" value="Genomic_DNA"/>
</dbReference>
<proteinExistence type="predicted"/>
<feature type="compositionally biased region" description="Polar residues" evidence="1">
    <location>
        <begin position="1"/>
        <end position="10"/>
    </location>
</feature>
<dbReference type="Proteomes" id="UP000605361">
    <property type="component" value="Unassembled WGS sequence"/>
</dbReference>
<name>A0A931A9A3_9ACTN</name>